<keyword evidence="2" id="KW-0812">Transmembrane</keyword>
<dbReference type="Proteomes" id="UP001140510">
    <property type="component" value="Unassembled WGS sequence"/>
</dbReference>
<reference evidence="3" key="1">
    <citation type="submission" date="2022-10" db="EMBL/GenBank/DDBJ databases">
        <title>Tapping the CABI collections for fungal endophytes: first genome assemblies for Collariella, Neodidymelliopsis, Ascochyta clinopodiicola, Didymella pomorum, Didymosphaeria variabile, Neocosmospora piperis and Neocucurbitaria cava.</title>
        <authorList>
            <person name="Hill R."/>
        </authorList>
    </citation>
    <scope>NUCLEOTIDE SEQUENCE</scope>
    <source>
        <strain evidence="3">IMI 355091</strain>
    </source>
</reference>
<keyword evidence="2" id="KW-0472">Membrane</keyword>
<accession>A0A9W8Z8I6</accession>
<proteinExistence type="predicted"/>
<gene>
    <name evidence="3" type="ORF">N0V91_008711</name>
</gene>
<feature type="compositionally biased region" description="Polar residues" evidence="1">
    <location>
        <begin position="68"/>
        <end position="80"/>
    </location>
</feature>
<organism evidence="3 4">
    <name type="scientific">Didymella pomorum</name>
    <dbReference type="NCBI Taxonomy" id="749634"/>
    <lineage>
        <taxon>Eukaryota</taxon>
        <taxon>Fungi</taxon>
        <taxon>Dikarya</taxon>
        <taxon>Ascomycota</taxon>
        <taxon>Pezizomycotina</taxon>
        <taxon>Dothideomycetes</taxon>
        <taxon>Pleosporomycetidae</taxon>
        <taxon>Pleosporales</taxon>
        <taxon>Pleosporineae</taxon>
        <taxon>Didymellaceae</taxon>
        <taxon>Didymella</taxon>
    </lineage>
</organism>
<keyword evidence="2" id="KW-1133">Transmembrane helix</keyword>
<evidence type="ECO:0000256" key="1">
    <source>
        <dbReference type="SAM" id="MobiDB-lite"/>
    </source>
</evidence>
<sequence length="407" mass="47083">MELKYQNEHPDFGRDPKLGPLCTIYMPYMSWDMYHSYLALAEIYRCFDSGGTQQAPPPHSTPRRQIEHATTSSLVESSGKSLHPRRTLDQFYYSSLADTRFRDRTQTISKWTGPGVGSEGRSSAANESLIGMVEQLWCWVLDSNTIITCFPSGDAHQHAQSPHLEDLYESIESQQRSYETVWDFQYAIVYQAITFLHKQKNRKIVDWVEIYRWVTSKKTEHQATLFGEFHDKIAEDPGEIDNKREMKLAIELADILDELKIVMSLLEKQNNLVDTVMDTVRETDKQYGYEQCRDAKEHLENARSNVQEIKDEAGETYKSLPLSFFTSYFGQNISSLKDNPPAWNLWRVATPITVVVVFAALVVALCIWNPRSRAWFWRLHPTPRRAPIDDVELHRFNGGEAIHAVRR</sequence>
<dbReference type="PANTHER" id="PTHR47685">
    <property type="entry name" value="MAGNESIUM TRANSPORT PROTEIN CORA"/>
    <property type="match status" value="1"/>
</dbReference>
<protein>
    <submittedName>
        <fullName evidence="3">Uncharacterized protein</fullName>
    </submittedName>
</protein>
<comment type="caution">
    <text evidence="3">The sequence shown here is derived from an EMBL/GenBank/DDBJ whole genome shotgun (WGS) entry which is preliminary data.</text>
</comment>
<dbReference type="Gene3D" id="1.20.58.340">
    <property type="entry name" value="Magnesium transport protein CorA, transmembrane region"/>
    <property type="match status" value="1"/>
</dbReference>
<dbReference type="OrthoDB" id="341259at2759"/>
<feature type="region of interest" description="Disordered" evidence="1">
    <location>
        <begin position="51"/>
        <end position="82"/>
    </location>
</feature>
<dbReference type="PANTHER" id="PTHR47685:SF1">
    <property type="entry name" value="MAGNESIUM TRANSPORT PROTEIN CORA"/>
    <property type="match status" value="1"/>
</dbReference>
<dbReference type="InterPro" id="IPR050829">
    <property type="entry name" value="CorA_MIT"/>
</dbReference>
<name>A0A9W8Z8I6_9PLEO</name>
<evidence type="ECO:0000313" key="3">
    <source>
        <dbReference type="EMBL" id="KAJ4400457.1"/>
    </source>
</evidence>
<evidence type="ECO:0000313" key="4">
    <source>
        <dbReference type="Proteomes" id="UP001140510"/>
    </source>
</evidence>
<keyword evidence="4" id="KW-1185">Reference proteome</keyword>
<dbReference type="EMBL" id="JAPEVA010000089">
    <property type="protein sequence ID" value="KAJ4400457.1"/>
    <property type="molecule type" value="Genomic_DNA"/>
</dbReference>
<feature type="transmembrane region" description="Helical" evidence="2">
    <location>
        <begin position="345"/>
        <end position="368"/>
    </location>
</feature>
<dbReference type="AlphaFoldDB" id="A0A9W8Z8I6"/>
<evidence type="ECO:0000256" key="2">
    <source>
        <dbReference type="SAM" id="Phobius"/>
    </source>
</evidence>